<evidence type="ECO:0000313" key="1">
    <source>
        <dbReference type="EMBL" id="KAI0087319.1"/>
    </source>
</evidence>
<gene>
    <name evidence="1" type="ORF">BDY19DRAFT_893163</name>
</gene>
<dbReference type="Proteomes" id="UP001055072">
    <property type="component" value="Unassembled WGS sequence"/>
</dbReference>
<sequence length="399" mass="45579">MSKQAPSTASDPMVFSLIMWGEDSAAEGAILLKSILMYTSGPVDIHVICNEVAQVYLEKRLALVKRPRYQVLIRFYKPTWQDMLDRIEREGTIHTTHAAGTPGLMKLFIHEILPPSVKKAVFVDTDAYFISDPYLLWDHFLHTLPSSTVISMPTHPEMFAEQWFDANKICSCIMLLDLEGLRRLRLMDSSFYRSVTPPLPVYSLPAFRALFGPPSSQTGKYEEIALGDQSFWWAIIKYMNSEHETQKGMFEHLHYDWEVSSCLADMYITNMLPGQDDATEEDELKVQLHTWATPHQGEVIRPKLVHFNCLPGPRYYEWPGWDSAKDENTAGTEGLARRWGVSIKYHLGYKWLWLNRGPGHVAGPAESKNQGSKIIIETVSNLKFADQLFGEQSTKTHNH</sequence>
<name>A0ACB8TZ98_9APHY</name>
<dbReference type="EMBL" id="MU274918">
    <property type="protein sequence ID" value="KAI0087319.1"/>
    <property type="molecule type" value="Genomic_DNA"/>
</dbReference>
<proteinExistence type="predicted"/>
<organism evidence="1 2">
    <name type="scientific">Irpex rosettiformis</name>
    <dbReference type="NCBI Taxonomy" id="378272"/>
    <lineage>
        <taxon>Eukaryota</taxon>
        <taxon>Fungi</taxon>
        <taxon>Dikarya</taxon>
        <taxon>Basidiomycota</taxon>
        <taxon>Agaricomycotina</taxon>
        <taxon>Agaricomycetes</taxon>
        <taxon>Polyporales</taxon>
        <taxon>Irpicaceae</taxon>
        <taxon>Irpex</taxon>
    </lineage>
</organism>
<evidence type="ECO:0000313" key="2">
    <source>
        <dbReference type="Proteomes" id="UP001055072"/>
    </source>
</evidence>
<reference evidence="1" key="1">
    <citation type="journal article" date="2021" name="Environ. Microbiol.">
        <title>Gene family expansions and transcriptome signatures uncover fungal adaptations to wood decay.</title>
        <authorList>
            <person name="Hage H."/>
            <person name="Miyauchi S."/>
            <person name="Viragh M."/>
            <person name="Drula E."/>
            <person name="Min B."/>
            <person name="Chaduli D."/>
            <person name="Navarro D."/>
            <person name="Favel A."/>
            <person name="Norest M."/>
            <person name="Lesage-Meessen L."/>
            <person name="Balint B."/>
            <person name="Merenyi Z."/>
            <person name="de Eugenio L."/>
            <person name="Morin E."/>
            <person name="Martinez A.T."/>
            <person name="Baldrian P."/>
            <person name="Stursova M."/>
            <person name="Martinez M.J."/>
            <person name="Novotny C."/>
            <person name="Magnuson J.K."/>
            <person name="Spatafora J.W."/>
            <person name="Maurice S."/>
            <person name="Pangilinan J."/>
            <person name="Andreopoulos W."/>
            <person name="LaButti K."/>
            <person name="Hundley H."/>
            <person name="Na H."/>
            <person name="Kuo A."/>
            <person name="Barry K."/>
            <person name="Lipzen A."/>
            <person name="Henrissat B."/>
            <person name="Riley R."/>
            <person name="Ahrendt S."/>
            <person name="Nagy L.G."/>
            <person name="Grigoriev I.V."/>
            <person name="Martin F."/>
            <person name="Rosso M.N."/>
        </authorList>
    </citation>
    <scope>NUCLEOTIDE SEQUENCE</scope>
    <source>
        <strain evidence="1">CBS 384.51</strain>
    </source>
</reference>
<comment type="caution">
    <text evidence="1">The sequence shown here is derived from an EMBL/GenBank/DDBJ whole genome shotgun (WGS) entry which is preliminary data.</text>
</comment>
<keyword evidence="2" id="KW-1185">Reference proteome</keyword>
<protein>
    <submittedName>
        <fullName evidence="1">Uncharacterized protein</fullName>
    </submittedName>
</protein>
<accession>A0ACB8TZ98</accession>